<dbReference type="OrthoDB" id="8249012at2759"/>
<proteinExistence type="predicted"/>
<dbReference type="Proteomes" id="UP000002037">
    <property type="component" value="Unassembled WGS sequence"/>
</dbReference>
<evidence type="ECO:0000256" key="1">
    <source>
        <dbReference type="SAM" id="MobiDB-lite"/>
    </source>
</evidence>
<dbReference type="STRING" id="294747.C5MJ21"/>
<dbReference type="AlphaFoldDB" id="C5MJ21"/>
<reference evidence="2 3" key="1">
    <citation type="journal article" date="2009" name="Nature">
        <title>Evolution of pathogenicity and sexual reproduction in eight Candida genomes.</title>
        <authorList>
            <person name="Butler G."/>
            <person name="Rasmussen M.D."/>
            <person name="Lin M.F."/>
            <person name="Santos M.A."/>
            <person name="Sakthikumar S."/>
            <person name="Munro C.A."/>
            <person name="Rheinbay E."/>
            <person name="Grabherr M."/>
            <person name="Forche A."/>
            <person name="Reedy J.L."/>
            <person name="Agrafioti I."/>
            <person name="Arnaud M.B."/>
            <person name="Bates S."/>
            <person name="Brown A.J."/>
            <person name="Brunke S."/>
            <person name="Costanzo M.C."/>
            <person name="Fitzpatrick D.A."/>
            <person name="de Groot P.W."/>
            <person name="Harris D."/>
            <person name="Hoyer L.L."/>
            <person name="Hube B."/>
            <person name="Klis F.M."/>
            <person name="Kodira C."/>
            <person name="Lennard N."/>
            <person name="Logue M.E."/>
            <person name="Martin R."/>
            <person name="Neiman A.M."/>
            <person name="Nikolaou E."/>
            <person name="Quail M.A."/>
            <person name="Quinn J."/>
            <person name="Santos M.C."/>
            <person name="Schmitzberger F.F."/>
            <person name="Sherlock G."/>
            <person name="Shah P."/>
            <person name="Silverstein K.A."/>
            <person name="Skrzypek M.S."/>
            <person name="Soll D."/>
            <person name="Staggs R."/>
            <person name="Stansfield I."/>
            <person name="Stumpf M.P."/>
            <person name="Sudbery P.E."/>
            <person name="Srikantha T."/>
            <person name="Zeng Q."/>
            <person name="Berman J."/>
            <person name="Berriman M."/>
            <person name="Heitman J."/>
            <person name="Gow N.A."/>
            <person name="Lorenz M.C."/>
            <person name="Birren B.W."/>
            <person name="Kellis M."/>
            <person name="Cuomo C.A."/>
        </authorList>
    </citation>
    <scope>NUCLEOTIDE SEQUENCE [LARGE SCALE GENOMIC DNA]</scope>
    <source>
        <strain evidence="3">ATCC MYA-3404 / T1</strain>
    </source>
</reference>
<dbReference type="PANTHER" id="PTHR21521">
    <property type="entry name" value="AMUN, ISOFORM A"/>
    <property type="match status" value="1"/>
</dbReference>
<dbReference type="GeneID" id="8298713"/>
<protein>
    <submittedName>
        <fullName evidence="2">Uncharacterized protein</fullName>
    </submittedName>
</protein>
<feature type="compositionally biased region" description="Basic residues" evidence="1">
    <location>
        <begin position="275"/>
        <end position="285"/>
    </location>
</feature>
<accession>C5MJ21</accession>
<dbReference type="VEuPathDB" id="FungiDB:CTRG_06064"/>
<gene>
    <name evidence="2" type="ORF">CTRG_06064</name>
</gene>
<dbReference type="RefSeq" id="XP_002546586.1">
    <property type="nucleotide sequence ID" value="XM_002546540.1"/>
</dbReference>
<name>C5MJ21_CANTT</name>
<feature type="region of interest" description="Disordered" evidence="1">
    <location>
        <begin position="265"/>
        <end position="285"/>
    </location>
</feature>
<dbReference type="eggNOG" id="ENOG502QR55">
    <property type="taxonomic scope" value="Eukaryota"/>
</dbReference>
<evidence type="ECO:0000313" key="3">
    <source>
        <dbReference type="Proteomes" id="UP000002037"/>
    </source>
</evidence>
<evidence type="ECO:0000313" key="2">
    <source>
        <dbReference type="EMBL" id="EER30280.1"/>
    </source>
</evidence>
<dbReference type="KEGG" id="ctp:CTRG_06064"/>
<organism evidence="2 3">
    <name type="scientific">Candida tropicalis (strain ATCC MYA-3404 / T1)</name>
    <name type="common">Yeast</name>
    <dbReference type="NCBI Taxonomy" id="294747"/>
    <lineage>
        <taxon>Eukaryota</taxon>
        <taxon>Fungi</taxon>
        <taxon>Dikarya</taxon>
        <taxon>Ascomycota</taxon>
        <taxon>Saccharomycotina</taxon>
        <taxon>Pichiomycetes</taxon>
        <taxon>Debaryomycetaceae</taxon>
        <taxon>Candida/Lodderomyces clade</taxon>
        <taxon>Candida</taxon>
    </lineage>
</organism>
<dbReference type="PANTHER" id="PTHR21521:SF0">
    <property type="entry name" value="AMUN, ISOFORM A"/>
    <property type="match status" value="1"/>
</dbReference>
<dbReference type="HOGENOM" id="CLU_070142_0_0_1"/>
<keyword evidence="3" id="KW-1185">Reference proteome</keyword>
<sequence length="285" mass="33490">MSVNIDHIIKASKDFYDEIHEELSSTIKRKYDNKSKTFAQLNKYKDEELPELLKTRYEETDSIWITKQELINLVDLKLAKGTFRPMLPKFIKSNEDDYIEECTKSGFQYMLDFINEHKNPSKEFWSEVKDEIKYEYVDAIEKCFDEFCKLKGVGPSTASLIASLLIKISPIFSPPYFSEEGFSFYVLDAYEGGSEMKKIKYDTKEYVEQYLPVYFELMAQHPGITFDTLEKGGWALKIYQKKRTEKLENLEPDFDDDQIHALVLDKQPNLDGRPKKPKKKRQKKA</sequence>
<dbReference type="EMBL" id="GG692405">
    <property type="protein sequence ID" value="EER30280.1"/>
    <property type="molecule type" value="Genomic_DNA"/>
</dbReference>